<dbReference type="KEGG" id="tpf:TPHA_0P00800"/>
<dbReference type="OMA" id="YIDEPLM"/>
<evidence type="ECO:0000313" key="1">
    <source>
        <dbReference type="EMBL" id="CCE66238.1"/>
    </source>
</evidence>
<dbReference type="RefSeq" id="XP_003688672.1">
    <property type="nucleotide sequence ID" value="XM_003688624.1"/>
</dbReference>
<keyword evidence="2" id="KW-1185">Reference proteome</keyword>
<gene>
    <name evidence="1" type="primary">TPHA0P00800</name>
    <name evidence="1" type="ordered locus">TPHA_0P00800</name>
</gene>
<name>G8C260_TETPH</name>
<dbReference type="EMBL" id="HE612871">
    <property type="protein sequence ID" value="CCE66238.1"/>
    <property type="molecule type" value="Genomic_DNA"/>
</dbReference>
<organism evidence="1 2">
    <name type="scientific">Tetrapisispora phaffii (strain ATCC 24235 / CBS 4417 / NBRC 1672 / NRRL Y-8282 / UCD 70-5)</name>
    <name type="common">Yeast</name>
    <name type="synonym">Fabospora phaffii</name>
    <dbReference type="NCBI Taxonomy" id="1071381"/>
    <lineage>
        <taxon>Eukaryota</taxon>
        <taxon>Fungi</taxon>
        <taxon>Dikarya</taxon>
        <taxon>Ascomycota</taxon>
        <taxon>Saccharomycotina</taxon>
        <taxon>Saccharomycetes</taxon>
        <taxon>Saccharomycetales</taxon>
        <taxon>Saccharomycetaceae</taxon>
        <taxon>Tetrapisispora</taxon>
    </lineage>
</organism>
<proteinExistence type="predicted"/>
<accession>G8C260</accession>
<evidence type="ECO:0000313" key="2">
    <source>
        <dbReference type="Proteomes" id="UP000005666"/>
    </source>
</evidence>
<dbReference type="HOGENOM" id="CLU_025347_0_0_1"/>
<reference evidence="1 2" key="1">
    <citation type="journal article" date="2011" name="Proc. Natl. Acad. Sci. U.S.A.">
        <title>Evolutionary erosion of yeast sex chromosomes by mating-type switching accidents.</title>
        <authorList>
            <person name="Gordon J.L."/>
            <person name="Armisen D."/>
            <person name="Proux-Wera E."/>
            <person name="Oheigeartaigh S.S."/>
            <person name="Byrne K.P."/>
            <person name="Wolfe K.H."/>
        </authorList>
    </citation>
    <scope>NUCLEOTIDE SEQUENCE [LARGE SCALE GENOMIC DNA]</scope>
    <source>
        <strain evidence="2">ATCC 24235 / CBS 4417 / NBRC 1672 / NRRL Y-8282 / UCD 70-5</strain>
    </source>
</reference>
<dbReference type="AlphaFoldDB" id="G8C260"/>
<sequence>MSDADEISFIVSTASKDENHNSINLVYFEYKDKKLHWHPGKYILGDTLNAHDRLGEIQKFCYVKPGSHISGETRNDGNLGDDISDYLFIAKKNGVIEVIKDFKKKVTESKDLIADFKMTCNLLPYFRDAEKPNAFDIISLEYFNGILYCSTRVGKVYSFFLNLPNYYRQVNNFFNSKAQDDGIYSIFKESYTPDNFENPNIFEKLTMYVTNEGWQDICYFLKPTIDTLKDGCGYTKDALYFRASFCVDIKRNIESCHVNPLDRYSLLISSNNINMSIEKFNIPQYFYYWLFSFLSKKTNTQNKLKSYQDGKQSESKINSKCVLKPPSTRIDRLKKMSDYLTESYERGDDGHFNQYNRNAELVEPSDYTSPQFNPITHEEQLFEPEVLAAFNNRRMLDHDLVLSNNNVAIIPSYICWEFKNGKEKTFNTVSFLERRSLRRRNREMFNEILNHGGNWVPNIDDSISTHSNSLSNTSTTSLDKRHSSKNPFLLLDFYACYNSNSATNNISEIDFLTPNYSKLKLISISRNNSIEVFKPKYQNIPSLKIDSFKYVEDEKETLETFNMKCFKDKMTISSLTSFQKLFKINENLSLIIDEAGLLIIDTENITNIDNLSDNNDKILKIALFNFGKIKDVIIYINQFNECMYEYPLKHNFEDEHDYCNDFSISLTAIVTTDADHILGLNGVFICHSKLGKLELTDSIITKNNHKTVELLQFLDFSTVQNTKKHYLKIQSDSDLAYKKQR</sequence>
<dbReference type="STRING" id="1071381.G8C260"/>
<dbReference type="Proteomes" id="UP000005666">
    <property type="component" value="Chromosome 16"/>
</dbReference>
<dbReference type="OrthoDB" id="4036394at2759"/>
<dbReference type="GeneID" id="11530857"/>
<protein>
    <submittedName>
        <fullName evidence="1">Uncharacterized protein</fullName>
    </submittedName>
</protein>
<dbReference type="eggNOG" id="ENOG502QR5V">
    <property type="taxonomic scope" value="Eukaryota"/>
</dbReference>